<proteinExistence type="predicted"/>
<dbReference type="PANTHER" id="PTHR48451:SF1">
    <property type="entry name" value="DUF4218 DOMAIN-CONTAINING PROTEIN"/>
    <property type="match status" value="1"/>
</dbReference>
<dbReference type="KEGG" id="tcc:18601362"/>
<dbReference type="Gramene" id="Tc04v2_t005850.1">
    <property type="protein sequence ID" value="Tc04v2_p005850.1"/>
    <property type="gene ID" value="Tc04v2_g005850"/>
</dbReference>
<dbReference type="RefSeq" id="XP_017975722.1">
    <property type="nucleotide sequence ID" value="XM_018120233.1"/>
</dbReference>
<evidence type="ECO:0000313" key="2">
    <source>
        <dbReference type="RefSeq" id="XP_017975722.1"/>
    </source>
</evidence>
<organism evidence="1 2">
    <name type="scientific">Theobroma cacao</name>
    <name type="common">Cacao</name>
    <name type="synonym">Cocoa</name>
    <dbReference type="NCBI Taxonomy" id="3641"/>
    <lineage>
        <taxon>Eukaryota</taxon>
        <taxon>Viridiplantae</taxon>
        <taxon>Streptophyta</taxon>
        <taxon>Embryophyta</taxon>
        <taxon>Tracheophyta</taxon>
        <taxon>Spermatophyta</taxon>
        <taxon>Magnoliopsida</taxon>
        <taxon>eudicotyledons</taxon>
        <taxon>Gunneridae</taxon>
        <taxon>Pentapetalae</taxon>
        <taxon>rosids</taxon>
        <taxon>malvids</taxon>
        <taxon>Malvales</taxon>
        <taxon>Malvaceae</taxon>
        <taxon>Byttnerioideae</taxon>
        <taxon>Theobroma</taxon>
    </lineage>
</organism>
<gene>
    <name evidence="2" type="primary">LOC18601362</name>
</gene>
<name>A0AB32W8C1_THECC</name>
<dbReference type="Proteomes" id="UP000694886">
    <property type="component" value="Chromosome 4"/>
</dbReference>
<reference evidence="1" key="1">
    <citation type="journal article" date="1997" name="Nucleic Acids Res.">
        <title>tRNAscan-SE: a program for improved detection of transfer RNA genes in genomic sequence.</title>
        <authorList>
            <person name="Lowe T.M."/>
            <person name="Eddy S.R."/>
        </authorList>
    </citation>
    <scope>NUCLEOTIDE SEQUENCE [LARGE SCALE GENOMIC DNA]</scope>
    <source>
        <strain evidence="1">r\B97-61/B2</strain>
    </source>
</reference>
<dbReference type="PANTHER" id="PTHR48451">
    <property type="entry name" value="DUF4218 DOMAIN-CONTAINING PROTEIN"/>
    <property type="match status" value="1"/>
</dbReference>
<sequence>MIEKISLFWSWYFELVVRTKLNRVSRNDDGGDVDSLGRLSIFTHLGRAFGPLDKSRFLDEDKFYAVELYVLINCEEVLSYIKIFDVIVNGDVVHISEDELEKVCDARFVKWFKNYERWLKRCIQNRDLDQQMSLEVSLSLQMPCVS</sequence>
<dbReference type="GeneID" id="18601362"/>
<dbReference type="AlphaFoldDB" id="A0AB32W8C1"/>
<reference evidence="2" key="2">
    <citation type="submission" date="2025-08" db="UniProtKB">
        <authorList>
            <consortium name="RefSeq"/>
        </authorList>
    </citation>
    <scope>IDENTIFICATION</scope>
</reference>
<protein>
    <submittedName>
        <fullName evidence="2">Uncharacterized protein LOC18601362</fullName>
    </submittedName>
</protein>
<evidence type="ECO:0000313" key="1">
    <source>
        <dbReference type="Proteomes" id="UP000694886"/>
    </source>
</evidence>
<accession>A0AB32W8C1</accession>